<dbReference type="RefSeq" id="WP_163301693.1">
    <property type="nucleotide sequence ID" value="NZ_JAAGRQ010000024.1"/>
</dbReference>
<accession>A0A7K3NKD4</accession>
<protein>
    <submittedName>
        <fullName evidence="1">Uncharacterized protein</fullName>
    </submittedName>
</protein>
<dbReference type="Proteomes" id="UP000469724">
    <property type="component" value="Unassembled WGS sequence"/>
</dbReference>
<gene>
    <name evidence="1" type="ORF">G3N56_07775</name>
</gene>
<evidence type="ECO:0000313" key="1">
    <source>
        <dbReference type="EMBL" id="NDY56640.1"/>
    </source>
</evidence>
<comment type="caution">
    <text evidence="1">The sequence shown here is derived from an EMBL/GenBank/DDBJ whole genome shotgun (WGS) entry which is preliminary data.</text>
</comment>
<evidence type="ECO:0000313" key="2">
    <source>
        <dbReference type="Proteomes" id="UP000469724"/>
    </source>
</evidence>
<keyword evidence="2" id="KW-1185">Reference proteome</keyword>
<organism evidence="1 2">
    <name type="scientific">Desulfolutivibrio sulfodismutans</name>
    <dbReference type="NCBI Taxonomy" id="63561"/>
    <lineage>
        <taxon>Bacteria</taxon>
        <taxon>Pseudomonadati</taxon>
        <taxon>Thermodesulfobacteriota</taxon>
        <taxon>Desulfovibrionia</taxon>
        <taxon>Desulfovibrionales</taxon>
        <taxon>Desulfovibrionaceae</taxon>
        <taxon>Desulfolutivibrio</taxon>
    </lineage>
</organism>
<name>A0A7K3NKD4_9BACT</name>
<dbReference type="SUPFAM" id="SSF69279">
    <property type="entry name" value="Phage tail proteins"/>
    <property type="match status" value="1"/>
</dbReference>
<dbReference type="AlphaFoldDB" id="A0A7K3NKD4"/>
<sequence>MGTVAREITARHSLIAEVAGEVTAVHAVIAQAVAREITARHEIGGTNPVACEVTTGYALTVADSLAVTCAVVLNPKSDAPRALDPVAVSIFADSASYCWSLTLTLRDLADWRRCAPGSPVEVTVDGQAWAFVLESRSRDRSFGSTGYTAAGRSPTIALDAPLATAVTKTWGRITALAAAQELCDAAGVGLSWEVCSWTLPAGRLTADEQSPIEILSALAAACGAVLQSTPAGDLRVVYAYPVPVTEMAEAEPALTLSDVDHIFTASESYEYREGYDAVVVTDAASDSGDGSIQISVDTDRTGKSSFAPGDTVFLRVTASVPYTLRATSGILALVEAGVVETPEAETIDFAQEETAGADKSVSTVEDYEWHGLAPGAIVPDGAGGMKLAAGAGFGVATVEYTTKYDLWQYTPGDLGEAFPALILAEEITS</sequence>
<dbReference type="EMBL" id="JAAGRQ010000024">
    <property type="protein sequence ID" value="NDY56640.1"/>
    <property type="molecule type" value="Genomic_DNA"/>
</dbReference>
<reference evidence="1 2" key="1">
    <citation type="submission" date="2020-02" db="EMBL/GenBank/DDBJ databases">
        <title>Comparative genomics of sulfur disproportionating microorganisms.</title>
        <authorList>
            <person name="Ward L.M."/>
            <person name="Bertran E."/>
            <person name="Johnston D.T."/>
        </authorList>
    </citation>
    <scope>NUCLEOTIDE SEQUENCE [LARGE SCALE GENOMIC DNA]</scope>
    <source>
        <strain evidence="1 2">DSM 3696</strain>
    </source>
</reference>
<proteinExistence type="predicted"/>